<evidence type="ECO:0000313" key="4">
    <source>
        <dbReference type="EMBL" id="PAV16591.1"/>
    </source>
</evidence>
<sequence>MHLYKHIRIHQIFGANTDVGKSLLSTALVLGSAKRGKYVRYLKPVSTGPLQDADDEFVKRFTEPYQERIKSDCLFRYKEPVSPHLAFRLENGRDSIKESHLSDDKVNKAISSYITGLKPSPSHPTDLFIETAGGVHSPTLSGTSQIDGYRPLRLPIILVGDSHLGGISSTVSAYESLLIRGYEVDSVLVFREDYYRNWEYLTDYFDERDIRVFSFPRPPPKLDNYEKNFNATNSYYSSLILDGSLDLADQHLEQKHMKRIDELQSMPSRAMESLWWPFVQHGLINSPKDVAVFDSAHGDFFNAYRGHSTNSHDKDSLLSPLFDGSASWWTQTFGHGNISLALAAARAAGRYGHVMYPQAVHAPALQLAERLLSPNGPGSGWASRVFYSDDGSTAMEVALKIAIRAYCKRYGKELKKHEKRQLGILGLKGSYHGDTLGAMDACYSGDGVYTCEWHQEKGYWFDPPVVGMREGKAFVTLPPAIAKLGSFETPTLEVDSLSWLYKIENRLDTNLADVYRRFIKETLQNLTANNVRLAALVLEPLIMGAGGMIFVDPLFQRVLVDVVRSMDEKSGSDKSWSGIPIIFDEVFVGLYRLGVQSCKSILGVNPDIAVYAKTLTGGTVPLSVTLASSSIFDAFFSDKKADALLHGHSYTAHAIGCEVANETMGMMDKLVDSESWTRMKNNWKPSSELECIENSIWSFWSPSFVTALSNSPVIDSVMTLGTVLAFKFKGSSDGYTSSLAHHHLQSINTTDKEAFQIHYRTLGDVAYFMLSLNTTEEATRNMEERILSCLKI</sequence>
<name>A0A286UAH9_9AGAM</name>
<dbReference type="Gene3D" id="3.40.640.10">
    <property type="entry name" value="Type I PLP-dependent aspartate aminotransferase-like (Major domain)"/>
    <property type="match status" value="1"/>
</dbReference>
<dbReference type="CDD" id="cd03109">
    <property type="entry name" value="DTBS"/>
    <property type="match status" value="1"/>
</dbReference>
<keyword evidence="3 4" id="KW-0808">Transferase</keyword>
<dbReference type="InterPro" id="IPR015421">
    <property type="entry name" value="PyrdxlP-dep_Trfase_major"/>
</dbReference>
<dbReference type="PANTHER" id="PTHR42684">
    <property type="entry name" value="ADENOSYLMETHIONINE-8-AMINO-7-OXONONANOATE AMINOTRANSFERASE"/>
    <property type="match status" value="1"/>
</dbReference>
<dbReference type="SUPFAM" id="SSF52540">
    <property type="entry name" value="P-loop containing nucleoside triphosphate hydrolases"/>
    <property type="match status" value="1"/>
</dbReference>
<accession>A0A286UAH9</accession>
<evidence type="ECO:0000256" key="1">
    <source>
        <dbReference type="ARBA" id="ARBA00004173"/>
    </source>
</evidence>
<dbReference type="SUPFAM" id="SSF53383">
    <property type="entry name" value="PLP-dependent transferases"/>
    <property type="match status" value="1"/>
</dbReference>
<dbReference type="AlphaFoldDB" id="A0A286UAH9"/>
<dbReference type="PANTHER" id="PTHR42684:SF3">
    <property type="entry name" value="ADENOSYLMETHIONINE-8-AMINO-7-OXONONANOATE AMINOTRANSFERASE"/>
    <property type="match status" value="1"/>
</dbReference>
<organism evidence="4 5">
    <name type="scientific">Pyrrhoderma noxium</name>
    <dbReference type="NCBI Taxonomy" id="2282107"/>
    <lineage>
        <taxon>Eukaryota</taxon>
        <taxon>Fungi</taxon>
        <taxon>Dikarya</taxon>
        <taxon>Basidiomycota</taxon>
        <taxon>Agaricomycotina</taxon>
        <taxon>Agaricomycetes</taxon>
        <taxon>Hymenochaetales</taxon>
        <taxon>Hymenochaetaceae</taxon>
        <taxon>Pyrrhoderma</taxon>
    </lineage>
</organism>
<dbReference type="EMBL" id="NBII01000008">
    <property type="protein sequence ID" value="PAV16591.1"/>
    <property type="molecule type" value="Genomic_DNA"/>
</dbReference>
<evidence type="ECO:0000256" key="3">
    <source>
        <dbReference type="ARBA" id="ARBA00022679"/>
    </source>
</evidence>
<dbReference type="GO" id="GO:0004141">
    <property type="term" value="F:dethiobiotin synthase activity"/>
    <property type="evidence" value="ECO:0007669"/>
    <property type="project" value="TreeGrafter"/>
</dbReference>
<dbReference type="Pfam" id="PF00202">
    <property type="entry name" value="Aminotran_3"/>
    <property type="match status" value="2"/>
</dbReference>
<dbReference type="GO" id="GO:0009102">
    <property type="term" value="P:biotin biosynthetic process"/>
    <property type="evidence" value="ECO:0007669"/>
    <property type="project" value="TreeGrafter"/>
</dbReference>
<proteinExistence type="predicted"/>
<dbReference type="InterPro" id="IPR015424">
    <property type="entry name" value="PyrdxlP-dep_Trfase"/>
</dbReference>
<dbReference type="GO" id="GO:0030170">
    <property type="term" value="F:pyridoxal phosphate binding"/>
    <property type="evidence" value="ECO:0007669"/>
    <property type="project" value="InterPro"/>
</dbReference>
<dbReference type="Gene3D" id="3.40.50.300">
    <property type="entry name" value="P-loop containing nucleotide triphosphate hydrolases"/>
    <property type="match status" value="1"/>
</dbReference>
<protein>
    <submittedName>
        <fullName evidence="4">PLP-dependent transferase</fullName>
    </submittedName>
</protein>
<evidence type="ECO:0000256" key="2">
    <source>
        <dbReference type="ARBA" id="ARBA00022576"/>
    </source>
</evidence>
<keyword evidence="2" id="KW-0032">Aminotransferase</keyword>
<keyword evidence="5" id="KW-1185">Reference proteome</keyword>
<dbReference type="Proteomes" id="UP000217199">
    <property type="component" value="Unassembled WGS sequence"/>
</dbReference>
<dbReference type="Pfam" id="PF13500">
    <property type="entry name" value="AAA_26"/>
    <property type="match status" value="1"/>
</dbReference>
<dbReference type="InterPro" id="IPR027417">
    <property type="entry name" value="P-loop_NTPase"/>
</dbReference>
<dbReference type="FunFam" id="3.90.1150.10:FF:000080">
    <property type="entry name" value="Bifunctional dethiobiotin synthetase/adenosylmethionine-8-amino-7-oxononanoate aminotransferase"/>
    <property type="match status" value="1"/>
</dbReference>
<dbReference type="InParanoid" id="A0A286UAH9"/>
<dbReference type="OrthoDB" id="425114at2759"/>
<dbReference type="PROSITE" id="PS00600">
    <property type="entry name" value="AA_TRANSFER_CLASS_3"/>
    <property type="match status" value="1"/>
</dbReference>
<dbReference type="InterPro" id="IPR049704">
    <property type="entry name" value="Aminotrans_3_PPA_site"/>
</dbReference>
<evidence type="ECO:0000313" key="5">
    <source>
        <dbReference type="Proteomes" id="UP000217199"/>
    </source>
</evidence>
<reference evidence="4 5" key="1">
    <citation type="journal article" date="2017" name="Mol. Ecol.">
        <title>Comparative and population genomic landscape of Phellinus noxius: A hypervariable fungus causing root rot in trees.</title>
        <authorList>
            <person name="Chung C.L."/>
            <person name="Lee T.J."/>
            <person name="Akiba M."/>
            <person name="Lee H.H."/>
            <person name="Kuo T.H."/>
            <person name="Liu D."/>
            <person name="Ke H.M."/>
            <person name="Yokoi T."/>
            <person name="Roa M.B."/>
            <person name="Lu M.J."/>
            <person name="Chang Y.Y."/>
            <person name="Ann P.J."/>
            <person name="Tsai J.N."/>
            <person name="Chen C.Y."/>
            <person name="Tzean S.S."/>
            <person name="Ota Y."/>
            <person name="Hattori T."/>
            <person name="Sahashi N."/>
            <person name="Liou R.F."/>
            <person name="Kikuchi T."/>
            <person name="Tsai I.J."/>
        </authorList>
    </citation>
    <scope>NUCLEOTIDE SEQUENCE [LARGE SCALE GENOMIC DNA]</scope>
    <source>
        <strain evidence="4 5">FFPRI411160</strain>
    </source>
</reference>
<gene>
    <name evidence="4" type="ORF">PNOK_0821100</name>
</gene>
<comment type="caution">
    <text evidence="4">The sequence shown here is derived from an EMBL/GenBank/DDBJ whole genome shotgun (WGS) entry which is preliminary data.</text>
</comment>
<dbReference type="STRING" id="2282107.A0A286UAH9"/>
<dbReference type="InterPro" id="IPR005814">
    <property type="entry name" value="Aminotrans_3"/>
</dbReference>
<dbReference type="GO" id="GO:0004015">
    <property type="term" value="F:adenosylmethionine-8-amino-7-oxononanoate transaminase activity"/>
    <property type="evidence" value="ECO:0007669"/>
    <property type="project" value="TreeGrafter"/>
</dbReference>
<comment type="subcellular location">
    <subcellularLocation>
        <location evidence="1">Mitochondrion</location>
    </subcellularLocation>
</comment>
<dbReference type="GO" id="GO:0005739">
    <property type="term" value="C:mitochondrion"/>
    <property type="evidence" value="ECO:0007669"/>
    <property type="project" value="UniProtKB-SubCell"/>
</dbReference>